<dbReference type="PANTHER" id="PTHR10724:SF10">
    <property type="entry name" value="S1 RNA-BINDING DOMAIN-CONTAINING PROTEIN 1"/>
    <property type="match status" value="1"/>
</dbReference>
<evidence type="ECO:0000313" key="5">
    <source>
        <dbReference type="Proteomes" id="UP000315471"/>
    </source>
</evidence>
<dbReference type="GO" id="GO:0006412">
    <property type="term" value="P:translation"/>
    <property type="evidence" value="ECO:0007669"/>
    <property type="project" value="TreeGrafter"/>
</dbReference>
<feature type="compositionally biased region" description="Polar residues" evidence="2">
    <location>
        <begin position="284"/>
        <end position="295"/>
    </location>
</feature>
<dbReference type="PANTHER" id="PTHR10724">
    <property type="entry name" value="30S RIBOSOMAL PROTEIN S1"/>
    <property type="match status" value="1"/>
</dbReference>
<dbReference type="Pfam" id="PF00575">
    <property type="entry name" value="S1"/>
    <property type="match status" value="1"/>
</dbReference>
<dbReference type="InterPro" id="IPR012337">
    <property type="entry name" value="RNaseH-like_sf"/>
</dbReference>
<feature type="compositionally biased region" description="Low complexity" evidence="2">
    <location>
        <begin position="296"/>
        <end position="364"/>
    </location>
</feature>
<feature type="compositionally biased region" description="Basic and acidic residues" evidence="2">
    <location>
        <begin position="822"/>
        <end position="832"/>
    </location>
</feature>
<feature type="compositionally biased region" description="Basic and acidic residues" evidence="2">
    <location>
        <begin position="1156"/>
        <end position="1169"/>
    </location>
</feature>
<dbReference type="InterPro" id="IPR032639">
    <property type="entry name" value="Tex_YqgF"/>
</dbReference>
<evidence type="ECO:0000256" key="2">
    <source>
        <dbReference type="SAM" id="MobiDB-lite"/>
    </source>
</evidence>
<feature type="domain" description="S1 motif" evidence="3">
    <location>
        <begin position="999"/>
        <end position="1068"/>
    </location>
</feature>
<dbReference type="Gene3D" id="1.10.10.650">
    <property type="entry name" value="RuvA domain 2-like"/>
    <property type="match status" value="1"/>
</dbReference>
<dbReference type="Pfam" id="PF09371">
    <property type="entry name" value="Tex_N"/>
    <property type="match status" value="1"/>
</dbReference>
<dbReference type="GO" id="GO:0003729">
    <property type="term" value="F:mRNA binding"/>
    <property type="evidence" value="ECO:0007669"/>
    <property type="project" value="TreeGrafter"/>
</dbReference>
<dbReference type="Gene3D" id="3.30.420.140">
    <property type="entry name" value="YqgF/RNase H-like domain"/>
    <property type="match status" value="1"/>
</dbReference>
<reference evidence="4 5" key="1">
    <citation type="submission" date="2019-02" db="EMBL/GenBank/DDBJ databases">
        <title>Deep-cultivation of Planctomycetes and their phenomic and genomic characterization uncovers novel biology.</title>
        <authorList>
            <person name="Wiegand S."/>
            <person name="Jogler M."/>
            <person name="Boedeker C."/>
            <person name="Pinto D."/>
            <person name="Vollmers J."/>
            <person name="Rivas-Marin E."/>
            <person name="Kohn T."/>
            <person name="Peeters S.H."/>
            <person name="Heuer A."/>
            <person name="Rast P."/>
            <person name="Oberbeckmann S."/>
            <person name="Bunk B."/>
            <person name="Jeske O."/>
            <person name="Meyerdierks A."/>
            <person name="Storesund J.E."/>
            <person name="Kallscheuer N."/>
            <person name="Luecker S."/>
            <person name="Lage O.M."/>
            <person name="Pohl T."/>
            <person name="Merkel B.J."/>
            <person name="Hornburger P."/>
            <person name="Mueller R.-W."/>
            <person name="Bruemmer F."/>
            <person name="Labrenz M."/>
            <person name="Spormann A.M."/>
            <person name="Op Den Camp H."/>
            <person name="Overmann J."/>
            <person name="Amann R."/>
            <person name="Jetten M.S.M."/>
            <person name="Mascher T."/>
            <person name="Medema M.H."/>
            <person name="Devos D.P."/>
            <person name="Kaster A.-K."/>
            <person name="Ovreas L."/>
            <person name="Rohde M."/>
            <person name="Galperin M.Y."/>
            <person name="Jogler C."/>
        </authorList>
    </citation>
    <scope>NUCLEOTIDE SEQUENCE [LARGE SCALE GENOMIC DNA]</scope>
    <source>
        <strain evidence="4 5">Q31b</strain>
    </source>
</reference>
<dbReference type="SUPFAM" id="SSF158832">
    <property type="entry name" value="Tex N-terminal region-like"/>
    <property type="match status" value="1"/>
</dbReference>
<dbReference type="Gene3D" id="1.10.150.310">
    <property type="entry name" value="Tex RuvX-like domain-like"/>
    <property type="match status" value="1"/>
</dbReference>
<feature type="compositionally biased region" description="Gly residues" evidence="2">
    <location>
        <begin position="1127"/>
        <end position="1136"/>
    </location>
</feature>
<feature type="compositionally biased region" description="Low complexity" evidence="2">
    <location>
        <begin position="234"/>
        <end position="272"/>
    </location>
</feature>
<feature type="compositionally biased region" description="Low complexity" evidence="2">
    <location>
        <begin position="1248"/>
        <end position="1257"/>
    </location>
</feature>
<feature type="compositionally biased region" description="Polar residues" evidence="2">
    <location>
        <begin position="1264"/>
        <end position="1273"/>
    </location>
</feature>
<feature type="compositionally biased region" description="Polar residues" evidence="2">
    <location>
        <begin position="1280"/>
        <end position="1294"/>
    </location>
</feature>
<evidence type="ECO:0000313" key="4">
    <source>
        <dbReference type="EMBL" id="TWU43205.1"/>
    </source>
</evidence>
<organism evidence="4 5">
    <name type="scientific">Novipirellula aureliae</name>
    <dbReference type="NCBI Taxonomy" id="2527966"/>
    <lineage>
        <taxon>Bacteria</taxon>
        <taxon>Pseudomonadati</taxon>
        <taxon>Planctomycetota</taxon>
        <taxon>Planctomycetia</taxon>
        <taxon>Pirellulales</taxon>
        <taxon>Pirellulaceae</taxon>
        <taxon>Novipirellula</taxon>
    </lineage>
</organism>
<dbReference type="InterPro" id="IPR050437">
    <property type="entry name" value="Ribos_protein_bS1-like"/>
</dbReference>
<protein>
    <submittedName>
        <fullName evidence="4">General stress protein 13</fullName>
    </submittedName>
</protein>
<feature type="compositionally biased region" description="Polar residues" evidence="2">
    <location>
        <begin position="862"/>
        <end position="904"/>
    </location>
</feature>
<dbReference type="SUPFAM" id="SSF53098">
    <property type="entry name" value="Ribonuclease H-like"/>
    <property type="match status" value="1"/>
</dbReference>
<dbReference type="SUPFAM" id="SSF50249">
    <property type="entry name" value="Nucleic acid-binding proteins"/>
    <property type="match status" value="1"/>
</dbReference>
<feature type="region of interest" description="Disordered" evidence="2">
    <location>
        <begin position="1072"/>
        <end position="1294"/>
    </location>
</feature>
<feature type="compositionally biased region" description="Basic and acidic residues" evidence="2">
    <location>
        <begin position="1212"/>
        <end position="1228"/>
    </location>
</feature>
<dbReference type="Proteomes" id="UP000315471">
    <property type="component" value="Unassembled WGS sequence"/>
</dbReference>
<feature type="compositionally biased region" description="Basic residues" evidence="2">
    <location>
        <begin position="401"/>
        <end position="411"/>
    </location>
</feature>
<feature type="compositionally biased region" description="Low complexity" evidence="2">
    <location>
        <begin position="1099"/>
        <end position="1109"/>
    </location>
</feature>
<dbReference type="InterPro" id="IPR037027">
    <property type="entry name" value="YqgF/RNaseH-like_dom_sf"/>
</dbReference>
<dbReference type="InterPro" id="IPR003029">
    <property type="entry name" value="S1_domain"/>
</dbReference>
<dbReference type="Gene3D" id="2.40.50.140">
    <property type="entry name" value="Nucleic acid-binding proteins"/>
    <property type="match status" value="1"/>
</dbReference>
<dbReference type="InterPro" id="IPR018974">
    <property type="entry name" value="Tex-like_N"/>
</dbReference>
<evidence type="ECO:0000259" key="3">
    <source>
        <dbReference type="PROSITE" id="PS50126"/>
    </source>
</evidence>
<name>A0A5C6E3E3_9BACT</name>
<sequence length="1294" mass="136920">MTVDLEAIAQRGRCEESNLRLALPLIEQGYEPPFLARYRRDELGGLDEPVLWALAESLKNEKSLAARRAELIADWQATPLADPALGRAIEKAGSKRMLQRLTRRIKLESNEAVDGGTLLALRVLNPQKDDTDDFQKLAESVEGIENHEEAIDKLEESLARRLAGDPRMINAAVQWLSKHARIHVAEISDPHISGNADASGGASEKDSDDSSTDSASRYPTAKAMSGNAEPAAQATAESPTSETPTEESPAADASIAAAPAVAVPASDGAAAIETVHGQELPTKSDVSPETAGTQNAAETPATETPATETPATETPATETPAAETPAAETPAAETPAAETPAAETPATETPAAETPATETPAAAANAGGETAIGFDVDNPSIETPKKKKKKGKEKVKEAAPKKPKKVSPRQRRRRWLMSVLKPLEGKQINANKLSSFQTVMLARALRSQVAQCSFEYDANKLVAELQRTAGRINSKLGDTLEHIVVENEADIRSAAEAAWWDELQERASGRLLGIAADHLRSQVNRGGIEAKVILAIDAVGPRTAAASIVAADGRLLHYEDLPCQLSAPSRSQAVLRMGELIHSHHVDLIVISNGPSRRGCLLAVGELIKQSPENSIHWTLADRSGADTYAGSAIADQEMRSTPRRFRAASWIAFSVVQPAQAIAKVDPLKLRLGSFQRELSDQALLEVLDDVIVSGASRGGVDVNSAPTSWLSRLPGVSETVAASIDATRRESLFHSRQQLSELEQWDDASAVRQAMPFLRVFGSDEPLDSTLIHPDDYPLAKKLASALGLEMPPATPPGYQPPDFSEEGASPANKPVDLSSEPKVEPRVVEDFSSTDPSSDADGAKPFGEVSETNAEETSDTQATSDAEATSVESPIEPTASQPTAEAETSTEPDASAEQSDASKPAEWVEPSAEQSDTAKPSAVPAATNGPVDNTFRQVKPEKAKVDKCVKEWQIGYRKAYQIVRWLCDPFGEGDANEADSHGVLTSVPSLKSLKPGDQVIGVAVGVMPFGVFVELAPDCSGLIHVSKVSDRFVEDLHEAIQVGDVVTTWVTGIDEKRRRVALSAISPEREAELAEQRAQQGPRGRSGGPPRGKSQARGGRPANAGGRSDGGGGRGPNASHEGRGGGGKAGPSRGGSDRSGSGRSGSGRSGSGRGRDHRGGGRDNRSGRGQRQPESYRVTSSKAVEPISDAMKQGEEPLRSFGDLMQFFKKPEPAKPEPAAEKPKQESGPNPAEGASEPLPENTKPPENTTAAASAPPPSEVQSGDNQPSDSVKESASETTETPAPSTDTPA</sequence>
<proteinExistence type="predicted"/>
<dbReference type="InterPro" id="IPR012340">
    <property type="entry name" value="NA-bd_OB-fold"/>
</dbReference>
<dbReference type="SMART" id="SM00316">
    <property type="entry name" value="S1"/>
    <property type="match status" value="1"/>
</dbReference>
<dbReference type="PROSITE" id="PS50126">
    <property type="entry name" value="S1"/>
    <property type="match status" value="1"/>
</dbReference>
<dbReference type="InterPro" id="IPR023323">
    <property type="entry name" value="Tex-like_dom_sf"/>
</dbReference>
<keyword evidence="5" id="KW-1185">Reference proteome</keyword>
<feature type="coiled-coil region" evidence="1">
    <location>
        <begin position="137"/>
        <end position="164"/>
    </location>
</feature>
<dbReference type="OrthoDB" id="271551at2"/>
<comment type="caution">
    <text evidence="4">The sequence shown here is derived from an EMBL/GenBank/DDBJ whole genome shotgun (WGS) entry which is preliminary data.</text>
</comment>
<feature type="region of interest" description="Disordered" evidence="2">
    <location>
        <begin position="791"/>
        <end position="943"/>
    </location>
</feature>
<feature type="region of interest" description="Disordered" evidence="2">
    <location>
        <begin position="187"/>
        <end position="411"/>
    </location>
</feature>
<dbReference type="Pfam" id="PF16921">
    <property type="entry name" value="Tex_YqgF"/>
    <property type="match status" value="1"/>
</dbReference>
<dbReference type="Gene3D" id="1.10.3500.10">
    <property type="entry name" value="Tex N-terminal region-like"/>
    <property type="match status" value="1"/>
</dbReference>
<gene>
    <name evidence="4" type="primary">yugI</name>
    <name evidence="4" type="ORF">Q31b_22430</name>
</gene>
<dbReference type="Pfam" id="PF12836">
    <property type="entry name" value="HHH_3"/>
    <property type="match status" value="1"/>
</dbReference>
<dbReference type="InterPro" id="IPR010994">
    <property type="entry name" value="RuvA_2-like"/>
</dbReference>
<dbReference type="GO" id="GO:0006139">
    <property type="term" value="P:nucleobase-containing compound metabolic process"/>
    <property type="evidence" value="ECO:0007669"/>
    <property type="project" value="InterPro"/>
</dbReference>
<dbReference type="InterPro" id="IPR023319">
    <property type="entry name" value="Tex-like_HTH_dom_sf"/>
</dbReference>
<dbReference type="RefSeq" id="WP_146599669.1">
    <property type="nucleotide sequence ID" value="NZ_SJPY01000003.1"/>
</dbReference>
<keyword evidence="1" id="KW-0175">Coiled coil</keyword>
<dbReference type="GO" id="GO:0003735">
    <property type="term" value="F:structural constituent of ribosome"/>
    <property type="evidence" value="ECO:0007669"/>
    <property type="project" value="TreeGrafter"/>
</dbReference>
<feature type="compositionally biased region" description="Gly residues" evidence="2">
    <location>
        <begin position="1145"/>
        <end position="1155"/>
    </location>
</feature>
<evidence type="ECO:0000256" key="1">
    <source>
        <dbReference type="SAM" id="Coils"/>
    </source>
</evidence>
<dbReference type="EMBL" id="SJPY01000003">
    <property type="protein sequence ID" value="TWU43205.1"/>
    <property type="molecule type" value="Genomic_DNA"/>
</dbReference>
<dbReference type="SUPFAM" id="SSF47781">
    <property type="entry name" value="RuvA domain 2-like"/>
    <property type="match status" value="1"/>
</dbReference>
<accession>A0A5C6E3E3</accession>